<evidence type="ECO:0000313" key="1">
    <source>
        <dbReference type="EMBL" id="KAK5874843.1"/>
    </source>
</evidence>
<dbReference type="AlphaFoldDB" id="A0AAN8AVZ7"/>
<proteinExistence type="predicted"/>
<sequence>MNNNIPLVRRLDQRGEMSCDRDGDMLAEWEVGFIHSVLVYERACQLAARFNFNGVFIGVVLRGGKAMRSECPVVMTGEQVTYCRSSS</sequence>
<evidence type="ECO:0000313" key="2">
    <source>
        <dbReference type="Proteomes" id="UP001335648"/>
    </source>
</evidence>
<name>A0AAN8AVZ7_9TELE</name>
<accession>A0AAN8AVZ7</accession>
<organism evidence="1 2">
    <name type="scientific">Champsocephalus esox</name>
    <name type="common">pike icefish</name>
    <dbReference type="NCBI Taxonomy" id="159716"/>
    <lineage>
        <taxon>Eukaryota</taxon>
        <taxon>Metazoa</taxon>
        <taxon>Chordata</taxon>
        <taxon>Craniata</taxon>
        <taxon>Vertebrata</taxon>
        <taxon>Euteleostomi</taxon>
        <taxon>Actinopterygii</taxon>
        <taxon>Neopterygii</taxon>
        <taxon>Teleostei</taxon>
        <taxon>Neoteleostei</taxon>
        <taxon>Acanthomorphata</taxon>
        <taxon>Eupercaria</taxon>
        <taxon>Perciformes</taxon>
        <taxon>Notothenioidei</taxon>
        <taxon>Channichthyidae</taxon>
        <taxon>Champsocephalus</taxon>
    </lineage>
</organism>
<reference evidence="1 2" key="1">
    <citation type="journal article" date="2023" name="Mol. Biol. Evol.">
        <title>Genomics of Secondarily Temperate Adaptation in the Only Non-Antarctic Icefish.</title>
        <authorList>
            <person name="Rivera-Colon A.G."/>
            <person name="Rayamajhi N."/>
            <person name="Minhas B.F."/>
            <person name="Madrigal G."/>
            <person name="Bilyk K.T."/>
            <person name="Yoon V."/>
            <person name="Hune M."/>
            <person name="Gregory S."/>
            <person name="Cheng C.H.C."/>
            <person name="Catchen J.M."/>
        </authorList>
    </citation>
    <scope>NUCLEOTIDE SEQUENCE [LARGE SCALE GENOMIC DNA]</scope>
    <source>
        <strain evidence="1">JC2023a</strain>
    </source>
</reference>
<gene>
    <name evidence="1" type="ORF">CesoFtcFv8_027391</name>
</gene>
<dbReference type="Proteomes" id="UP001335648">
    <property type="component" value="Unassembled WGS sequence"/>
</dbReference>
<keyword evidence="2" id="KW-1185">Reference proteome</keyword>
<comment type="caution">
    <text evidence="1">The sequence shown here is derived from an EMBL/GenBank/DDBJ whole genome shotgun (WGS) entry which is preliminary data.</text>
</comment>
<dbReference type="EMBL" id="JAULUE010002069">
    <property type="protein sequence ID" value="KAK5874843.1"/>
    <property type="molecule type" value="Genomic_DNA"/>
</dbReference>
<protein>
    <submittedName>
        <fullName evidence="1">Uncharacterized protein</fullName>
    </submittedName>
</protein>